<evidence type="ECO:0000259" key="1">
    <source>
        <dbReference type="PROSITE" id="PS50801"/>
    </source>
</evidence>
<dbReference type="Gene3D" id="3.30.750.24">
    <property type="entry name" value="STAS domain"/>
    <property type="match status" value="1"/>
</dbReference>
<dbReference type="InterPro" id="IPR036513">
    <property type="entry name" value="STAS_dom_sf"/>
</dbReference>
<dbReference type="InterPro" id="IPR002645">
    <property type="entry name" value="STAS_dom"/>
</dbReference>
<dbReference type="Pfam" id="PF13466">
    <property type="entry name" value="STAS_2"/>
    <property type="match status" value="1"/>
</dbReference>
<proteinExistence type="predicted"/>
<accession>A0ABP8JZD4</accession>
<name>A0ABP8JZD4_9MICO</name>
<evidence type="ECO:0000313" key="3">
    <source>
        <dbReference type="Proteomes" id="UP001500945"/>
    </source>
</evidence>
<dbReference type="SUPFAM" id="SSF52091">
    <property type="entry name" value="SpoIIaa-like"/>
    <property type="match status" value="1"/>
</dbReference>
<gene>
    <name evidence="2" type="ORF">GCM10023168_03680</name>
</gene>
<dbReference type="PROSITE" id="PS50801">
    <property type="entry name" value="STAS"/>
    <property type="match status" value="1"/>
</dbReference>
<dbReference type="CDD" id="cd07043">
    <property type="entry name" value="STAS_anti-anti-sigma_factors"/>
    <property type="match status" value="1"/>
</dbReference>
<feature type="domain" description="STAS" evidence="1">
    <location>
        <begin position="76"/>
        <end position="167"/>
    </location>
</feature>
<dbReference type="EMBL" id="BAABGM010000001">
    <property type="protein sequence ID" value="GAA4398028.1"/>
    <property type="molecule type" value="Genomic_DNA"/>
</dbReference>
<dbReference type="InterPro" id="IPR058548">
    <property type="entry name" value="MlaB-like_STAS"/>
</dbReference>
<sequence>MLAADPGKRRVPRGLRAWPPMAAPFPANQIPGVLRMCDGCLGEVGTTMAPPVTLTDRDDVENLRVQTVKDEHHLRVVIHGECDFSMVHQLDRSLPRVEDDPVPLIQLDLSELTFADTATIRALASFARYARRTGHDVHTFGVHPTMARVTALLHVRDDLGLSEGSAP</sequence>
<keyword evidence="3" id="KW-1185">Reference proteome</keyword>
<protein>
    <recommendedName>
        <fullName evidence="1">STAS domain-containing protein</fullName>
    </recommendedName>
</protein>
<dbReference type="Proteomes" id="UP001500945">
    <property type="component" value="Unassembled WGS sequence"/>
</dbReference>
<evidence type="ECO:0000313" key="2">
    <source>
        <dbReference type="EMBL" id="GAA4398028.1"/>
    </source>
</evidence>
<reference evidence="3" key="1">
    <citation type="journal article" date="2019" name="Int. J. Syst. Evol. Microbiol.">
        <title>The Global Catalogue of Microorganisms (GCM) 10K type strain sequencing project: providing services to taxonomists for standard genome sequencing and annotation.</title>
        <authorList>
            <consortium name="The Broad Institute Genomics Platform"/>
            <consortium name="The Broad Institute Genome Sequencing Center for Infectious Disease"/>
            <person name="Wu L."/>
            <person name="Ma J."/>
        </authorList>
    </citation>
    <scope>NUCLEOTIDE SEQUENCE [LARGE SCALE GENOMIC DNA]</scope>
    <source>
        <strain evidence="3">JCM 17809</strain>
    </source>
</reference>
<comment type="caution">
    <text evidence="2">The sequence shown here is derived from an EMBL/GenBank/DDBJ whole genome shotgun (WGS) entry which is preliminary data.</text>
</comment>
<organism evidence="2 3">
    <name type="scientific">Fodinibacter luteus</name>
    <dbReference type="NCBI Taxonomy" id="552064"/>
    <lineage>
        <taxon>Bacteria</taxon>
        <taxon>Bacillati</taxon>
        <taxon>Actinomycetota</taxon>
        <taxon>Actinomycetes</taxon>
        <taxon>Micrococcales</taxon>
        <taxon>Intrasporangiaceae</taxon>
        <taxon>Fodinibacter (ex Wang et al. 2009)</taxon>
    </lineage>
</organism>